<sequence length="445" mass="50171">MNNILIIGAGRSAGACINYVLGQAEQKGWFVTVADADPQLAESRVKGRPNGRPAWLDVNKVNDRRELIGRADVVVSLLPAHLHLEVAHDCIKLKKHLITASYVSQELYRLGDEARDRELIFMGEMGLDPGIDHMSAMRHINSIKAKGGKITAFRSYTGGLIAPESDDNPWHYKFTWNPRNVVLAGQGTAQYLENGKYKYIPYNRLFKDYRKIEIPGMGEYEAYANRDSLLYRDVYGLADIPNILRGTIRHSGFCEAWHALVKIGLTDGSYPILESRDISYHEFMEGYLNPVNASGSVKDRIAALLNVPSDGEVMKKLDWLGLFRKKKIGLDNATPALILEQLLLDKWKLKARDRDMIIMQHEFEYELEGRQQELTSTLVMKGKDAQDTAMAKLVGLPLGIFVKLVMEGRIKSKGVNIPVIPEVYEPVLEELESYGVVFEDHERAL</sequence>
<accession>A0A5C6RMY4</accession>
<dbReference type="Pfam" id="PF16653">
    <property type="entry name" value="Sacchrp_dh_C"/>
    <property type="match status" value="1"/>
</dbReference>
<dbReference type="GO" id="GO:0004753">
    <property type="term" value="F:saccharopine dehydrogenase activity"/>
    <property type="evidence" value="ECO:0007669"/>
    <property type="project" value="TreeGrafter"/>
</dbReference>
<dbReference type="SUPFAM" id="SSF51735">
    <property type="entry name" value="NAD(P)-binding Rossmann-fold domains"/>
    <property type="match status" value="1"/>
</dbReference>
<proteinExistence type="predicted"/>
<evidence type="ECO:0000259" key="2">
    <source>
        <dbReference type="Pfam" id="PF03435"/>
    </source>
</evidence>
<keyword evidence="5" id="KW-1185">Reference proteome</keyword>
<dbReference type="OrthoDB" id="973788at2"/>
<organism evidence="4 5">
    <name type="scientific">Phaeodactylibacter luteus</name>
    <dbReference type="NCBI Taxonomy" id="1564516"/>
    <lineage>
        <taxon>Bacteria</taxon>
        <taxon>Pseudomonadati</taxon>
        <taxon>Bacteroidota</taxon>
        <taxon>Saprospiria</taxon>
        <taxon>Saprospirales</taxon>
        <taxon>Haliscomenobacteraceae</taxon>
        <taxon>Phaeodactylibacter</taxon>
    </lineage>
</organism>
<gene>
    <name evidence="4" type="ORF">FRY97_08645</name>
</gene>
<dbReference type="Proteomes" id="UP000321580">
    <property type="component" value="Unassembled WGS sequence"/>
</dbReference>
<dbReference type="SUPFAM" id="SSF55347">
    <property type="entry name" value="Glyceraldehyde-3-phosphate dehydrogenase-like, C-terminal domain"/>
    <property type="match status" value="1"/>
</dbReference>
<reference evidence="4 5" key="1">
    <citation type="submission" date="2019-08" db="EMBL/GenBank/DDBJ databases">
        <title>Genome of Phaeodactylibacter luteus.</title>
        <authorList>
            <person name="Bowman J.P."/>
        </authorList>
    </citation>
    <scope>NUCLEOTIDE SEQUENCE [LARGE SCALE GENOMIC DNA]</scope>
    <source>
        <strain evidence="4 5">KCTC 42180</strain>
    </source>
</reference>
<evidence type="ECO:0000313" key="4">
    <source>
        <dbReference type="EMBL" id="TXB63583.1"/>
    </source>
</evidence>
<dbReference type="Gene3D" id="3.40.50.720">
    <property type="entry name" value="NAD(P)-binding Rossmann-like Domain"/>
    <property type="match status" value="1"/>
</dbReference>
<feature type="domain" description="Saccharopine dehydrogenase-like C-terminal" evidence="3">
    <location>
        <begin position="126"/>
        <end position="436"/>
    </location>
</feature>
<dbReference type="InterPro" id="IPR036291">
    <property type="entry name" value="NAD(P)-bd_dom_sf"/>
</dbReference>
<name>A0A5C6RMY4_9BACT</name>
<dbReference type="EMBL" id="VOOR01000014">
    <property type="protein sequence ID" value="TXB63583.1"/>
    <property type="molecule type" value="Genomic_DNA"/>
</dbReference>
<evidence type="ECO:0000313" key="5">
    <source>
        <dbReference type="Proteomes" id="UP000321580"/>
    </source>
</evidence>
<dbReference type="AlphaFoldDB" id="A0A5C6RMY4"/>
<dbReference type="GO" id="GO:0005737">
    <property type="term" value="C:cytoplasm"/>
    <property type="evidence" value="ECO:0007669"/>
    <property type="project" value="TreeGrafter"/>
</dbReference>
<evidence type="ECO:0000259" key="3">
    <source>
        <dbReference type="Pfam" id="PF16653"/>
    </source>
</evidence>
<protein>
    <submittedName>
        <fullName evidence="4">Saccharopine dehydrogenase</fullName>
    </submittedName>
</protein>
<feature type="domain" description="Saccharopine dehydrogenase NADP binding" evidence="2">
    <location>
        <begin position="4"/>
        <end position="116"/>
    </location>
</feature>
<dbReference type="PANTHER" id="PTHR11133:SF22">
    <property type="entry name" value="ALPHA-AMINOADIPIC SEMIALDEHYDE SYNTHASE, MITOCHONDRIAL"/>
    <property type="match status" value="1"/>
</dbReference>
<dbReference type="InterPro" id="IPR005097">
    <property type="entry name" value="Sacchrp_dh_NADP-bd"/>
</dbReference>
<dbReference type="Gene3D" id="1.10.1870.10">
    <property type="entry name" value="Domain 3, Saccharopine reductase"/>
    <property type="match status" value="1"/>
</dbReference>
<dbReference type="InterPro" id="IPR051168">
    <property type="entry name" value="AASS"/>
</dbReference>
<dbReference type="Pfam" id="PF03435">
    <property type="entry name" value="Sacchrp_dh_NADP"/>
    <property type="match status" value="1"/>
</dbReference>
<keyword evidence="1" id="KW-0560">Oxidoreductase</keyword>
<dbReference type="InterPro" id="IPR032095">
    <property type="entry name" value="Sacchrp_dh-like_C"/>
</dbReference>
<dbReference type="RefSeq" id="WP_147167053.1">
    <property type="nucleotide sequence ID" value="NZ_VOOR01000014.1"/>
</dbReference>
<comment type="caution">
    <text evidence="4">The sequence shown here is derived from an EMBL/GenBank/DDBJ whole genome shotgun (WGS) entry which is preliminary data.</text>
</comment>
<dbReference type="GO" id="GO:0019878">
    <property type="term" value="P:lysine biosynthetic process via aminoadipic acid"/>
    <property type="evidence" value="ECO:0007669"/>
    <property type="project" value="TreeGrafter"/>
</dbReference>
<dbReference type="PANTHER" id="PTHR11133">
    <property type="entry name" value="SACCHAROPINE DEHYDROGENASE"/>
    <property type="match status" value="1"/>
</dbReference>
<evidence type="ECO:0000256" key="1">
    <source>
        <dbReference type="ARBA" id="ARBA00023002"/>
    </source>
</evidence>
<dbReference type="Gene3D" id="3.30.360.10">
    <property type="entry name" value="Dihydrodipicolinate Reductase, domain 2"/>
    <property type="match status" value="1"/>
</dbReference>